<dbReference type="EMBL" id="FNND01000002">
    <property type="protein sequence ID" value="SDW54764.1"/>
    <property type="molecule type" value="Genomic_DNA"/>
</dbReference>
<evidence type="ECO:0000313" key="5">
    <source>
        <dbReference type="Proteomes" id="UP000182771"/>
    </source>
</evidence>
<keyword evidence="1" id="KW-0732">Signal</keyword>
<dbReference type="Pfam" id="PF00675">
    <property type="entry name" value="Peptidase_M16"/>
    <property type="match status" value="1"/>
</dbReference>
<reference evidence="4 5" key="1">
    <citation type="submission" date="2016-10" db="EMBL/GenBank/DDBJ databases">
        <authorList>
            <person name="Varghese N."/>
            <person name="Submissions S."/>
        </authorList>
    </citation>
    <scope>NUCLEOTIDE SEQUENCE [LARGE SCALE GENOMIC DNA]</scope>
    <source>
        <strain evidence="4 5">DSM 11449</strain>
    </source>
</reference>
<dbReference type="GeneID" id="85016594"/>
<dbReference type="InterPro" id="IPR011249">
    <property type="entry name" value="Metalloenz_LuxS/M16"/>
</dbReference>
<dbReference type="GO" id="GO:0046872">
    <property type="term" value="F:metal ion binding"/>
    <property type="evidence" value="ECO:0007669"/>
    <property type="project" value="InterPro"/>
</dbReference>
<feature type="domain" description="Peptidase M16 N-terminal" evidence="2">
    <location>
        <begin position="56"/>
        <end position="180"/>
    </location>
</feature>
<dbReference type="PANTHER" id="PTHR11851">
    <property type="entry name" value="METALLOPROTEASE"/>
    <property type="match status" value="1"/>
</dbReference>
<accession>A0A1H2UGT3</accession>
<comment type="caution">
    <text evidence="4">The sequence shown here is derived from an EMBL/GenBank/DDBJ whole genome shotgun (WGS) entry which is preliminary data.</text>
</comment>
<proteinExistence type="predicted"/>
<dbReference type="SUPFAM" id="SSF63411">
    <property type="entry name" value="LuxS/MPP-like metallohydrolase"/>
    <property type="match status" value="2"/>
</dbReference>
<dbReference type="InterPro" id="IPR011765">
    <property type="entry name" value="Pept_M16_N"/>
</dbReference>
<sequence>MKKIFLSSIALLAPLFLSAQIDRDKMPEPTQLPSFTLGDPYIKKLPNGLTLMVVEDHKLPQVSVSLTLDRPPIDETQKPGMYYLTSELMGGGSKTISKEAFVEEVDRLGATVYITVDGGSTYSLTRYFPRVLELFADAALHPNFTQEELDKARDKAIASLKADENSAQSIIYRLNSALTYGKNHPYGSFYTEESLKKITLDDITNFYKTYFSPSSAYMVVVGDVNTEEVEKLVMKDFHDWLPATPLQLSIPTPRDVQYTQVNLVDVPTAVQTEISAFNLYPLKMSDKDYFAVRVLNQILGGDYGSYININLREQHGYTYGARSYMGTNRFTLANFFVSVRVRNEVAAKSVVEILKEIKRIQTENVSEQKLKEVKGQLIGSFVMSTQYPSTIANLAVTREIQNLPADFYSNYIKNIEAVTVADVKRAANKYIKYNNLRFIIVGKADEFVKELKELKHNGKTLPVFYYDKYANKIK</sequence>
<dbReference type="Proteomes" id="UP000182771">
    <property type="component" value="Unassembled WGS sequence"/>
</dbReference>
<dbReference type="InterPro" id="IPR050361">
    <property type="entry name" value="MPP/UQCRC_Complex"/>
</dbReference>
<feature type="chain" id="PRO_5028941364" evidence="1">
    <location>
        <begin position="20"/>
        <end position="474"/>
    </location>
</feature>
<evidence type="ECO:0000259" key="2">
    <source>
        <dbReference type="Pfam" id="PF00675"/>
    </source>
</evidence>
<organism evidence="4 5">
    <name type="scientific">Capnocytophaga granulosa</name>
    <dbReference type="NCBI Taxonomy" id="45242"/>
    <lineage>
        <taxon>Bacteria</taxon>
        <taxon>Pseudomonadati</taxon>
        <taxon>Bacteroidota</taxon>
        <taxon>Flavobacteriia</taxon>
        <taxon>Flavobacteriales</taxon>
        <taxon>Flavobacteriaceae</taxon>
        <taxon>Capnocytophaga</taxon>
    </lineage>
</organism>
<feature type="domain" description="Peptidase M16 C-terminal" evidence="3">
    <location>
        <begin position="197"/>
        <end position="377"/>
    </location>
</feature>
<evidence type="ECO:0000256" key="1">
    <source>
        <dbReference type="SAM" id="SignalP"/>
    </source>
</evidence>
<evidence type="ECO:0000259" key="3">
    <source>
        <dbReference type="Pfam" id="PF05193"/>
    </source>
</evidence>
<name>A0A1H2UGT3_9FLAO</name>
<keyword evidence="5" id="KW-1185">Reference proteome</keyword>
<protein>
    <submittedName>
        <fullName evidence="4">Predicted Zn-dependent peptidase</fullName>
    </submittedName>
</protein>
<gene>
    <name evidence="4" type="ORF">SAMN05444420_102505</name>
</gene>
<dbReference type="InterPro" id="IPR007863">
    <property type="entry name" value="Peptidase_M16_C"/>
</dbReference>
<evidence type="ECO:0000313" key="4">
    <source>
        <dbReference type="EMBL" id="SDW54764.1"/>
    </source>
</evidence>
<dbReference type="PANTHER" id="PTHR11851:SF224">
    <property type="entry name" value="PROCESSING PROTEASE"/>
    <property type="match status" value="1"/>
</dbReference>
<dbReference type="OrthoDB" id="9811314at2"/>
<dbReference type="AlphaFoldDB" id="A0A1H2UGT3"/>
<dbReference type="Pfam" id="PF05193">
    <property type="entry name" value="Peptidase_M16_C"/>
    <property type="match status" value="1"/>
</dbReference>
<dbReference type="RefSeq" id="WP_016419940.1">
    <property type="nucleotide sequence ID" value="NZ_FNND01000002.1"/>
</dbReference>
<feature type="signal peptide" evidence="1">
    <location>
        <begin position="1"/>
        <end position="19"/>
    </location>
</feature>
<dbReference type="Gene3D" id="3.30.830.10">
    <property type="entry name" value="Metalloenzyme, LuxS/M16 peptidase-like"/>
    <property type="match status" value="2"/>
</dbReference>